<evidence type="ECO:0000256" key="3">
    <source>
        <dbReference type="ARBA" id="ARBA00022448"/>
    </source>
</evidence>
<evidence type="ECO:0000313" key="16">
    <source>
        <dbReference type="Proteomes" id="UP001519460"/>
    </source>
</evidence>
<evidence type="ECO:0000256" key="13">
    <source>
        <dbReference type="RuleBase" id="RU000722"/>
    </source>
</evidence>
<reference evidence="15 16" key="1">
    <citation type="journal article" date="2023" name="Sci. Data">
        <title>Genome assembly of the Korean intertidal mud-creeper Batillaria attramentaria.</title>
        <authorList>
            <person name="Patra A.K."/>
            <person name="Ho P.T."/>
            <person name="Jun S."/>
            <person name="Lee S.J."/>
            <person name="Kim Y."/>
            <person name="Won Y.J."/>
        </authorList>
    </citation>
    <scope>NUCLEOTIDE SEQUENCE [LARGE SCALE GENOMIC DNA]</scope>
    <source>
        <strain evidence="15">Wonlab-2016</strain>
    </source>
</reference>
<evidence type="ECO:0000256" key="12">
    <source>
        <dbReference type="ARBA" id="ARBA00023160"/>
    </source>
</evidence>
<dbReference type="PANTHER" id="PTHR20863">
    <property type="entry name" value="ACYL CARRIER PROTEIN"/>
    <property type="match status" value="1"/>
</dbReference>
<keyword evidence="7" id="KW-0276">Fatty acid metabolism</keyword>
<dbReference type="GO" id="GO:0006633">
    <property type="term" value="P:fatty acid biosynthetic process"/>
    <property type="evidence" value="ECO:0007669"/>
    <property type="project" value="UniProtKB-KW"/>
</dbReference>
<protein>
    <recommendedName>
        <fullName evidence="13">Acyl carrier protein</fullName>
    </recommendedName>
</protein>
<dbReference type="Proteomes" id="UP001519460">
    <property type="component" value="Unassembled WGS sequence"/>
</dbReference>
<evidence type="ECO:0000313" key="15">
    <source>
        <dbReference type="EMBL" id="KAK7495020.1"/>
    </source>
</evidence>
<evidence type="ECO:0000256" key="1">
    <source>
        <dbReference type="ARBA" id="ARBA00004173"/>
    </source>
</evidence>
<keyword evidence="11" id="KW-0496">Mitochondrion</keyword>
<dbReference type="GO" id="GO:0005739">
    <property type="term" value="C:mitochondrion"/>
    <property type="evidence" value="ECO:0007669"/>
    <property type="project" value="UniProtKB-SubCell"/>
</dbReference>
<proteinExistence type="inferred from homology"/>
<accession>A0ABD0L6R4</accession>
<dbReference type="AlphaFoldDB" id="A0ABD0L6R4"/>
<evidence type="ECO:0000256" key="4">
    <source>
        <dbReference type="ARBA" id="ARBA00022450"/>
    </source>
</evidence>
<keyword evidence="10" id="KW-0443">Lipid metabolism</keyword>
<evidence type="ECO:0000256" key="5">
    <source>
        <dbReference type="ARBA" id="ARBA00022516"/>
    </source>
</evidence>
<gene>
    <name evidence="15" type="ORF">BaRGS_00013660</name>
</gene>
<comment type="caution">
    <text evidence="15">The sequence shown here is derived from an EMBL/GenBank/DDBJ whole genome shotgun (WGS) entry which is preliminary data.</text>
</comment>
<keyword evidence="4 13" id="KW-0596">Phosphopantetheine</keyword>
<evidence type="ECO:0000256" key="8">
    <source>
        <dbReference type="ARBA" id="ARBA00022946"/>
    </source>
</evidence>
<keyword evidence="9" id="KW-0249">Electron transport</keyword>
<comment type="subcellular location">
    <subcellularLocation>
        <location evidence="1">Mitochondrion</location>
    </subcellularLocation>
</comment>
<dbReference type="Pfam" id="PF00550">
    <property type="entry name" value="PP-binding"/>
    <property type="match status" value="1"/>
</dbReference>
<keyword evidence="8" id="KW-0809">Transit peptide</keyword>
<evidence type="ECO:0000256" key="2">
    <source>
        <dbReference type="ARBA" id="ARBA00010930"/>
    </source>
</evidence>
<comment type="similarity">
    <text evidence="2">Belongs to the acyl carrier protein (ACP) family.</text>
</comment>
<keyword evidence="12 13" id="KW-0275">Fatty acid biosynthesis</keyword>
<keyword evidence="5 13" id="KW-0444">Lipid biosynthesis</keyword>
<dbReference type="HAMAP" id="MF_01217">
    <property type="entry name" value="Acyl_carrier"/>
    <property type="match status" value="1"/>
</dbReference>
<dbReference type="PROSITE" id="PS50075">
    <property type="entry name" value="CARRIER"/>
    <property type="match status" value="1"/>
</dbReference>
<keyword evidence="3" id="KW-0813">Transport</keyword>
<keyword evidence="16" id="KW-1185">Reference proteome</keyword>
<evidence type="ECO:0000256" key="9">
    <source>
        <dbReference type="ARBA" id="ARBA00022982"/>
    </source>
</evidence>
<comment type="function">
    <text evidence="13">Carrier of the growing fatty acid chain in fatty acid biosynthesis.</text>
</comment>
<evidence type="ECO:0000256" key="10">
    <source>
        <dbReference type="ARBA" id="ARBA00023098"/>
    </source>
</evidence>
<keyword evidence="6" id="KW-0597">Phosphoprotein</keyword>
<dbReference type="Gene3D" id="1.10.1200.10">
    <property type="entry name" value="ACP-like"/>
    <property type="match status" value="1"/>
</dbReference>
<evidence type="ECO:0000256" key="11">
    <source>
        <dbReference type="ARBA" id="ARBA00023128"/>
    </source>
</evidence>
<dbReference type="PANTHER" id="PTHR20863:SF28">
    <property type="entry name" value="ACYL CARRIER PROTEIN, MITOCHONDRIAL"/>
    <property type="match status" value="1"/>
</dbReference>
<dbReference type="EMBL" id="JACVVK020000078">
    <property type="protein sequence ID" value="KAK7495020.1"/>
    <property type="molecule type" value="Genomic_DNA"/>
</dbReference>
<dbReference type="InterPro" id="IPR036736">
    <property type="entry name" value="ACP-like_sf"/>
</dbReference>
<organism evidence="15 16">
    <name type="scientific">Batillaria attramentaria</name>
    <dbReference type="NCBI Taxonomy" id="370345"/>
    <lineage>
        <taxon>Eukaryota</taxon>
        <taxon>Metazoa</taxon>
        <taxon>Spiralia</taxon>
        <taxon>Lophotrochozoa</taxon>
        <taxon>Mollusca</taxon>
        <taxon>Gastropoda</taxon>
        <taxon>Caenogastropoda</taxon>
        <taxon>Sorbeoconcha</taxon>
        <taxon>Cerithioidea</taxon>
        <taxon>Batillariidae</taxon>
        <taxon>Batillaria</taxon>
    </lineage>
</organism>
<feature type="domain" description="Carrier" evidence="14">
    <location>
        <begin position="73"/>
        <end position="148"/>
    </location>
</feature>
<dbReference type="InterPro" id="IPR009081">
    <property type="entry name" value="PP-bd_ACP"/>
</dbReference>
<name>A0ABD0L6R4_9CAEN</name>
<dbReference type="InterPro" id="IPR003231">
    <property type="entry name" value="ACP"/>
</dbReference>
<evidence type="ECO:0000256" key="7">
    <source>
        <dbReference type="ARBA" id="ARBA00022832"/>
    </source>
</evidence>
<evidence type="ECO:0000256" key="6">
    <source>
        <dbReference type="ARBA" id="ARBA00022553"/>
    </source>
</evidence>
<sequence length="157" mass="17556">MMAAVLRNKKAFCQLAASVYNTTFHGPNTAEVALKTDSFIPRCAHSLTIQPHSFRSGPLLAVQSRHIIVGTMQTVEERVMKTLQRYDKIDKNELNLNSHFGNDLGLDSLDHVELMMLVEEEFACKISDNVSKNLMHPHDIVDFISKLGRPPAGKPTL</sequence>
<evidence type="ECO:0000259" key="14">
    <source>
        <dbReference type="PROSITE" id="PS50075"/>
    </source>
</evidence>
<dbReference type="SUPFAM" id="SSF47336">
    <property type="entry name" value="ACP-like"/>
    <property type="match status" value="1"/>
</dbReference>